<dbReference type="AlphaFoldDB" id="A0AA88IZE4"/>
<name>A0AA88IZE4_FICCA</name>
<organism evidence="1 2">
    <name type="scientific">Ficus carica</name>
    <name type="common">Common fig</name>
    <dbReference type="NCBI Taxonomy" id="3494"/>
    <lineage>
        <taxon>Eukaryota</taxon>
        <taxon>Viridiplantae</taxon>
        <taxon>Streptophyta</taxon>
        <taxon>Embryophyta</taxon>
        <taxon>Tracheophyta</taxon>
        <taxon>Spermatophyta</taxon>
        <taxon>Magnoliopsida</taxon>
        <taxon>eudicotyledons</taxon>
        <taxon>Gunneridae</taxon>
        <taxon>Pentapetalae</taxon>
        <taxon>rosids</taxon>
        <taxon>fabids</taxon>
        <taxon>Rosales</taxon>
        <taxon>Moraceae</taxon>
        <taxon>Ficeae</taxon>
        <taxon>Ficus</taxon>
    </lineage>
</organism>
<dbReference type="EMBL" id="BTGU01000073">
    <property type="protein sequence ID" value="GMN57831.1"/>
    <property type="molecule type" value="Genomic_DNA"/>
</dbReference>
<dbReference type="Gramene" id="FCD_00036395-RA">
    <property type="protein sequence ID" value="FCD_00036395-RA:cds"/>
    <property type="gene ID" value="FCD_00036395"/>
</dbReference>
<comment type="caution">
    <text evidence="1">The sequence shown here is derived from an EMBL/GenBank/DDBJ whole genome shotgun (WGS) entry which is preliminary data.</text>
</comment>
<reference evidence="1" key="1">
    <citation type="submission" date="2023-07" db="EMBL/GenBank/DDBJ databases">
        <title>draft genome sequence of fig (Ficus carica).</title>
        <authorList>
            <person name="Takahashi T."/>
            <person name="Nishimura K."/>
        </authorList>
    </citation>
    <scope>NUCLEOTIDE SEQUENCE</scope>
</reference>
<keyword evidence="2" id="KW-1185">Reference proteome</keyword>
<evidence type="ECO:0000313" key="2">
    <source>
        <dbReference type="Proteomes" id="UP001187192"/>
    </source>
</evidence>
<accession>A0AA88IZE4</accession>
<protein>
    <submittedName>
        <fullName evidence="1">Uncharacterized protein</fullName>
    </submittedName>
</protein>
<sequence length="106" mass="12531">MCNQFRILFLKEKIVPISLEETILQSIRPTLSQRILFNITPRCPRFVESASYDEMMMKWRIEAKNGVSRDMERYASYYLIVASDEKMRLLSEVQGLESLKLRSDSF</sequence>
<dbReference type="Proteomes" id="UP001187192">
    <property type="component" value="Unassembled WGS sequence"/>
</dbReference>
<evidence type="ECO:0000313" key="1">
    <source>
        <dbReference type="EMBL" id="GMN57831.1"/>
    </source>
</evidence>
<proteinExistence type="predicted"/>
<gene>
    <name evidence="1" type="ORF">TIFTF001_026939</name>
</gene>